<dbReference type="PANTHER" id="PTHR30346:SF0">
    <property type="entry name" value="HCA OPERON TRANSCRIPTIONAL ACTIVATOR HCAR"/>
    <property type="match status" value="1"/>
</dbReference>
<evidence type="ECO:0000256" key="3">
    <source>
        <dbReference type="ARBA" id="ARBA00023125"/>
    </source>
</evidence>
<reference evidence="6 7" key="1">
    <citation type="submission" date="2016-01" db="EMBL/GenBank/DDBJ databases">
        <title>Draft Genome Sequences of Seven Thermophilic Sporeformers Isolated from Foods.</title>
        <authorList>
            <person name="Berendsen E.M."/>
            <person name="Wells-Bennik M.H."/>
            <person name="Krawcyk A.O."/>
            <person name="De Jong A."/>
            <person name="Holsappel S."/>
            <person name="Eijlander R.T."/>
            <person name="Kuipers O.P."/>
        </authorList>
    </citation>
    <scope>NUCLEOTIDE SEQUENCE [LARGE SCALE GENOMIC DNA]</scope>
    <source>
        <strain evidence="6 7">B4119</strain>
    </source>
</reference>
<proteinExistence type="inferred from homology"/>
<comment type="similarity">
    <text evidence="1">Belongs to the LysR transcriptional regulatory family.</text>
</comment>
<dbReference type="GO" id="GO:0032993">
    <property type="term" value="C:protein-DNA complex"/>
    <property type="evidence" value="ECO:0007669"/>
    <property type="project" value="TreeGrafter"/>
</dbReference>
<dbReference type="PATRIC" id="fig|81408.3.peg.298"/>
<dbReference type="SUPFAM" id="SSF53850">
    <property type="entry name" value="Periplasmic binding protein-like II"/>
    <property type="match status" value="1"/>
</dbReference>
<dbReference type="GO" id="GO:0003677">
    <property type="term" value="F:DNA binding"/>
    <property type="evidence" value="ECO:0007669"/>
    <property type="project" value="UniProtKB-KW"/>
</dbReference>
<keyword evidence="2" id="KW-0805">Transcription regulation</keyword>
<name>A0A150LDS4_9BACL</name>
<keyword evidence="3" id="KW-0238">DNA-binding</keyword>
<dbReference type="AlphaFoldDB" id="A0A150LDS4"/>
<gene>
    <name evidence="6" type="ORF">B4119_1972</name>
</gene>
<evidence type="ECO:0000256" key="4">
    <source>
        <dbReference type="ARBA" id="ARBA00023163"/>
    </source>
</evidence>
<dbReference type="Gene3D" id="3.40.190.10">
    <property type="entry name" value="Periplasmic binding protein-like II"/>
    <property type="match status" value="2"/>
</dbReference>
<comment type="caution">
    <text evidence="6">The sequence shown here is derived from an EMBL/GenBank/DDBJ whole genome shotgun (WGS) entry which is preliminary data.</text>
</comment>
<dbReference type="SUPFAM" id="SSF46785">
    <property type="entry name" value="Winged helix' DNA-binding domain"/>
    <property type="match status" value="1"/>
</dbReference>
<sequence length="328" mass="37198">MELRHLKYFITVAEELHFGKAAARLNMAQPPLSLQIRQLEEEIGVPLFHRTKRKVELTKEGQVFLEKAYQILKNLEEAIETVRMINRGEAGEIAIGFIASAAYDILPTIIEHYRKEYPNIHIDLQQLTTAEQVKALHEGHIDVGILCHPIKIKHDTIQVEVIRQEPMVVALPKDHPLASEISPIDLMDLSNDPFILTGRKANQSHYDTVMNGCYQAGFHPKVVQETQELPTVISLVSAGMGVALVPASIQYVFKNKVVYRDIRNNPFTTTTALAWKSDNLSPTVHAFIDLMKKSVIPLFNQHDWNDLFRSSKPLNVGDTNMSKARTHW</sequence>
<organism evidence="6 7">
    <name type="scientific">Saccharococcus caldoxylosilyticus</name>
    <dbReference type="NCBI Taxonomy" id="81408"/>
    <lineage>
        <taxon>Bacteria</taxon>
        <taxon>Bacillati</taxon>
        <taxon>Bacillota</taxon>
        <taxon>Bacilli</taxon>
        <taxon>Bacillales</taxon>
        <taxon>Anoxybacillaceae</taxon>
        <taxon>Saccharococcus</taxon>
    </lineage>
</organism>
<dbReference type="GO" id="GO:0003700">
    <property type="term" value="F:DNA-binding transcription factor activity"/>
    <property type="evidence" value="ECO:0007669"/>
    <property type="project" value="InterPro"/>
</dbReference>
<keyword evidence="4" id="KW-0804">Transcription</keyword>
<dbReference type="CDD" id="cd08414">
    <property type="entry name" value="PBP2_LTTR_aromatics_like"/>
    <property type="match status" value="1"/>
</dbReference>
<dbReference type="RefSeq" id="WP_017436388.1">
    <property type="nucleotide sequence ID" value="NZ_AP025623.1"/>
</dbReference>
<evidence type="ECO:0000256" key="1">
    <source>
        <dbReference type="ARBA" id="ARBA00009437"/>
    </source>
</evidence>
<evidence type="ECO:0000256" key="2">
    <source>
        <dbReference type="ARBA" id="ARBA00023015"/>
    </source>
</evidence>
<dbReference type="FunFam" id="1.10.10.10:FF:000001">
    <property type="entry name" value="LysR family transcriptional regulator"/>
    <property type="match status" value="1"/>
</dbReference>
<dbReference type="Pfam" id="PF03466">
    <property type="entry name" value="LysR_substrate"/>
    <property type="match status" value="1"/>
</dbReference>
<dbReference type="Gene3D" id="1.10.10.10">
    <property type="entry name" value="Winged helix-like DNA-binding domain superfamily/Winged helix DNA-binding domain"/>
    <property type="match status" value="1"/>
</dbReference>
<dbReference type="Pfam" id="PF00126">
    <property type="entry name" value="HTH_1"/>
    <property type="match status" value="1"/>
</dbReference>
<evidence type="ECO:0000259" key="5">
    <source>
        <dbReference type="PROSITE" id="PS50931"/>
    </source>
</evidence>
<dbReference type="PROSITE" id="PS50931">
    <property type="entry name" value="HTH_LYSR"/>
    <property type="match status" value="1"/>
</dbReference>
<dbReference type="STRING" id="81408.B4119_1972"/>
<dbReference type="EMBL" id="LQYS01000087">
    <property type="protein sequence ID" value="KYD10414.1"/>
    <property type="molecule type" value="Genomic_DNA"/>
</dbReference>
<dbReference type="PRINTS" id="PR00039">
    <property type="entry name" value="HTHLYSR"/>
</dbReference>
<protein>
    <recommendedName>
        <fullName evidence="5">HTH lysR-type domain-containing protein</fullName>
    </recommendedName>
</protein>
<evidence type="ECO:0000313" key="7">
    <source>
        <dbReference type="Proteomes" id="UP000075455"/>
    </source>
</evidence>
<dbReference type="PANTHER" id="PTHR30346">
    <property type="entry name" value="TRANSCRIPTIONAL DUAL REGULATOR HCAR-RELATED"/>
    <property type="match status" value="1"/>
</dbReference>
<dbReference type="Proteomes" id="UP000075455">
    <property type="component" value="Unassembled WGS sequence"/>
</dbReference>
<dbReference type="InterPro" id="IPR036390">
    <property type="entry name" value="WH_DNA-bd_sf"/>
</dbReference>
<dbReference type="eggNOG" id="COG0583">
    <property type="taxonomic scope" value="Bacteria"/>
</dbReference>
<accession>A0A150LDS4</accession>
<evidence type="ECO:0000313" key="6">
    <source>
        <dbReference type="EMBL" id="KYD10414.1"/>
    </source>
</evidence>
<feature type="domain" description="HTH lysR-type" evidence="5">
    <location>
        <begin position="1"/>
        <end position="58"/>
    </location>
</feature>
<dbReference type="InterPro" id="IPR005119">
    <property type="entry name" value="LysR_subst-bd"/>
</dbReference>
<dbReference type="InterPro" id="IPR000847">
    <property type="entry name" value="LysR_HTH_N"/>
</dbReference>
<dbReference type="InterPro" id="IPR036388">
    <property type="entry name" value="WH-like_DNA-bd_sf"/>
</dbReference>